<name>A0A2Z6P835_TRISU</name>
<evidence type="ECO:0000313" key="3">
    <source>
        <dbReference type="Proteomes" id="UP000242715"/>
    </source>
</evidence>
<feature type="compositionally biased region" description="Polar residues" evidence="1">
    <location>
        <begin position="25"/>
        <end position="49"/>
    </location>
</feature>
<keyword evidence="3" id="KW-1185">Reference proteome</keyword>
<reference evidence="3" key="1">
    <citation type="journal article" date="2017" name="Front. Plant Sci.">
        <title>Climate Clever Clovers: New Paradigm to Reduce the Environmental Footprint of Ruminants by Breeding Low Methanogenic Forages Utilizing Haplotype Variation.</title>
        <authorList>
            <person name="Kaur P."/>
            <person name="Appels R."/>
            <person name="Bayer P.E."/>
            <person name="Keeble-Gagnere G."/>
            <person name="Wang J."/>
            <person name="Hirakawa H."/>
            <person name="Shirasawa K."/>
            <person name="Vercoe P."/>
            <person name="Stefanova K."/>
            <person name="Durmic Z."/>
            <person name="Nichols P."/>
            <person name="Revell C."/>
            <person name="Isobe S.N."/>
            <person name="Edwards D."/>
            <person name="Erskine W."/>
        </authorList>
    </citation>
    <scope>NUCLEOTIDE SEQUENCE [LARGE SCALE GENOMIC DNA]</scope>
    <source>
        <strain evidence="3">cv. Daliak</strain>
    </source>
</reference>
<feature type="region of interest" description="Disordered" evidence="1">
    <location>
        <begin position="1"/>
        <end position="53"/>
    </location>
</feature>
<accession>A0A2Z6P835</accession>
<proteinExistence type="predicted"/>
<protein>
    <submittedName>
        <fullName evidence="2">Uncharacterized protein</fullName>
    </submittedName>
</protein>
<evidence type="ECO:0000256" key="1">
    <source>
        <dbReference type="SAM" id="MobiDB-lite"/>
    </source>
</evidence>
<feature type="compositionally biased region" description="Low complexity" evidence="1">
    <location>
        <begin position="1"/>
        <end position="10"/>
    </location>
</feature>
<feature type="region of interest" description="Disordered" evidence="1">
    <location>
        <begin position="138"/>
        <end position="161"/>
    </location>
</feature>
<sequence>MIITSQQSPLSTPPTSPSSSPNHVIDTTSSPTPTHNMEQEAATPSTPNHNMAPVVTPSTPLVIHLSIPSLIESLQHDLYHLTYLRDEAVIHPDDLVTRLATEEVTRLATEASQQLLQLSAEPSNAETSNVEPIATELANVAPVATEPSNVEPAATEPSNDK</sequence>
<dbReference type="EMBL" id="DF973726">
    <property type="protein sequence ID" value="GAU38687.1"/>
    <property type="molecule type" value="Genomic_DNA"/>
</dbReference>
<dbReference type="Proteomes" id="UP000242715">
    <property type="component" value="Unassembled WGS sequence"/>
</dbReference>
<organism evidence="2 3">
    <name type="scientific">Trifolium subterraneum</name>
    <name type="common">Subterranean clover</name>
    <dbReference type="NCBI Taxonomy" id="3900"/>
    <lineage>
        <taxon>Eukaryota</taxon>
        <taxon>Viridiplantae</taxon>
        <taxon>Streptophyta</taxon>
        <taxon>Embryophyta</taxon>
        <taxon>Tracheophyta</taxon>
        <taxon>Spermatophyta</taxon>
        <taxon>Magnoliopsida</taxon>
        <taxon>eudicotyledons</taxon>
        <taxon>Gunneridae</taxon>
        <taxon>Pentapetalae</taxon>
        <taxon>rosids</taxon>
        <taxon>fabids</taxon>
        <taxon>Fabales</taxon>
        <taxon>Fabaceae</taxon>
        <taxon>Papilionoideae</taxon>
        <taxon>50 kb inversion clade</taxon>
        <taxon>NPAAA clade</taxon>
        <taxon>Hologalegina</taxon>
        <taxon>IRL clade</taxon>
        <taxon>Trifolieae</taxon>
        <taxon>Trifolium</taxon>
    </lineage>
</organism>
<evidence type="ECO:0000313" key="2">
    <source>
        <dbReference type="EMBL" id="GAU38687.1"/>
    </source>
</evidence>
<dbReference type="AlphaFoldDB" id="A0A2Z6P835"/>
<gene>
    <name evidence="2" type="ORF">TSUD_54350</name>
</gene>